<feature type="domain" description="C2H2-type" evidence="13">
    <location>
        <begin position="251"/>
        <end position="279"/>
    </location>
</feature>
<feature type="domain" description="C2H2-type" evidence="13">
    <location>
        <begin position="336"/>
        <end position="364"/>
    </location>
</feature>
<evidence type="ECO:0000256" key="12">
    <source>
        <dbReference type="SAM" id="MobiDB-lite"/>
    </source>
</evidence>
<dbReference type="Gene3D" id="3.30.160.60">
    <property type="entry name" value="Classic Zinc Finger"/>
    <property type="match status" value="8"/>
</dbReference>
<evidence type="ECO:0000313" key="14">
    <source>
        <dbReference type="EnsemblMetazoa" id="XP_019773479.1"/>
    </source>
</evidence>
<evidence type="ECO:0000256" key="6">
    <source>
        <dbReference type="ARBA" id="ARBA00022833"/>
    </source>
</evidence>
<feature type="domain" description="C2H2-type" evidence="13">
    <location>
        <begin position="308"/>
        <end position="335"/>
    </location>
</feature>
<dbReference type="Pfam" id="PF13894">
    <property type="entry name" value="zf-C2H2_4"/>
    <property type="match status" value="1"/>
</dbReference>
<keyword evidence="8" id="KW-0238">DNA-binding</keyword>
<accession>A0AAR5QJS5</accession>
<keyword evidence="10" id="KW-0539">Nucleus</keyword>
<dbReference type="KEGG" id="dpa:109546803"/>
<dbReference type="GO" id="GO:0003677">
    <property type="term" value="F:DNA binding"/>
    <property type="evidence" value="ECO:0007669"/>
    <property type="project" value="UniProtKB-KW"/>
</dbReference>
<evidence type="ECO:0000313" key="15">
    <source>
        <dbReference type="Proteomes" id="UP000019118"/>
    </source>
</evidence>
<feature type="domain" description="C2H2-type" evidence="13">
    <location>
        <begin position="103"/>
        <end position="131"/>
    </location>
</feature>
<organism evidence="14 15">
    <name type="scientific">Dendroctonus ponderosae</name>
    <name type="common">Mountain pine beetle</name>
    <dbReference type="NCBI Taxonomy" id="77166"/>
    <lineage>
        <taxon>Eukaryota</taxon>
        <taxon>Metazoa</taxon>
        <taxon>Ecdysozoa</taxon>
        <taxon>Arthropoda</taxon>
        <taxon>Hexapoda</taxon>
        <taxon>Insecta</taxon>
        <taxon>Pterygota</taxon>
        <taxon>Neoptera</taxon>
        <taxon>Endopterygota</taxon>
        <taxon>Coleoptera</taxon>
        <taxon>Polyphaga</taxon>
        <taxon>Cucujiformia</taxon>
        <taxon>Curculionidae</taxon>
        <taxon>Scolytinae</taxon>
        <taxon>Dendroctonus</taxon>
    </lineage>
</organism>
<dbReference type="GeneID" id="109546803"/>
<dbReference type="PANTHER" id="PTHR47772:SF13">
    <property type="entry name" value="GASTRULA ZINC FINGER PROTEIN XLCGF49.1-LIKE-RELATED"/>
    <property type="match status" value="1"/>
</dbReference>
<evidence type="ECO:0000256" key="8">
    <source>
        <dbReference type="ARBA" id="ARBA00023125"/>
    </source>
</evidence>
<feature type="domain" description="C2H2-type" evidence="13">
    <location>
        <begin position="460"/>
        <end position="487"/>
    </location>
</feature>
<name>A0AAR5QJS5_DENPD</name>
<keyword evidence="9" id="KW-0804">Transcription</keyword>
<sequence>MTNGFTYACCICMQINQVLYPLDTLDADNVNHLEKLTFCAPNETWKAYYKLCPPCSLQLDSAYKFVQCCIESEAFRRENLDALAEKESIDDNCSSSPTHNGAFTCDHCGRTFRQKRYLSQHITKLHIKKKREAVKNEENSTQEFIIKCDASCDVKSEVAGIAVKNESCMPEDQNKENQETLQDEANALANSIKSQIKKSDPSDEECDDEESGDDFNLITSSYSVKSEDENDFDEKPKPGAVKKKSFKRKPQKCCFCDEIFKKRQDWTVHLRAQHATEKPFSCDQCDARYMNRYSLLIHSRKHTNEKPFICATCGKSFVSSADLNHHNKIHNKHRAYPCPMCDRSFKTHSNLRTHRLQMHLDPAEWKFLCKFCDKKFPIRGNLMKHLKRHEGIKEFECHICEKKFVNKAELMLHLNTHTNQRLFKCSYCAKDYKNREGLRRHMKVVHDQGNWKAPATEKKYLCPMCPKIFAFGNKLQRHIFTHTGEKPFKCEYCPKRFIDKYGKKMHYRKDHMVDILT</sequence>
<dbReference type="GO" id="GO:0008270">
    <property type="term" value="F:zinc ion binding"/>
    <property type="evidence" value="ECO:0007669"/>
    <property type="project" value="UniProtKB-KW"/>
</dbReference>
<evidence type="ECO:0000256" key="5">
    <source>
        <dbReference type="ARBA" id="ARBA00022771"/>
    </source>
</evidence>
<evidence type="ECO:0000256" key="10">
    <source>
        <dbReference type="ARBA" id="ARBA00023242"/>
    </source>
</evidence>
<evidence type="ECO:0000256" key="9">
    <source>
        <dbReference type="ARBA" id="ARBA00023163"/>
    </source>
</evidence>
<keyword evidence="4" id="KW-0677">Repeat</keyword>
<feature type="compositionally biased region" description="Acidic residues" evidence="12">
    <location>
        <begin position="202"/>
        <end position="213"/>
    </location>
</feature>
<dbReference type="GO" id="GO:0005634">
    <property type="term" value="C:nucleus"/>
    <property type="evidence" value="ECO:0007669"/>
    <property type="project" value="UniProtKB-SubCell"/>
</dbReference>
<feature type="domain" description="C2H2-type" evidence="13">
    <location>
        <begin position="395"/>
        <end position="422"/>
    </location>
</feature>
<reference evidence="14" key="2">
    <citation type="submission" date="2024-08" db="UniProtKB">
        <authorList>
            <consortium name="EnsemblMetazoa"/>
        </authorList>
    </citation>
    <scope>IDENTIFICATION</scope>
</reference>
<keyword evidence="6" id="KW-0862">Zinc</keyword>
<reference evidence="15" key="1">
    <citation type="journal article" date="2013" name="Genome Biol.">
        <title>Draft genome of the mountain pine beetle, Dendroctonus ponderosae Hopkins, a major forest pest.</title>
        <authorList>
            <person name="Keeling C.I."/>
            <person name="Yuen M.M."/>
            <person name="Liao N.Y."/>
            <person name="Docking T.R."/>
            <person name="Chan S.K."/>
            <person name="Taylor G.A."/>
            <person name="Palmquist D.L."/>
            <person name="Jackman S.D."/>
            <person name="Nguyen A."/>
            <person name="Li M."/>
            <person name="Henderson H."/>
            <person name="Janes J.K."/>
            <person name="Zhao Y."/>
            <person name="Pandoh P."/>
            <person name="Moore R."/>
            <person name="Sperling F.A."/>
            <person name="Huber D.P."/>
            <person name="Birol I."/>
            <person name="Jones S.J."/>
            <person name="Bohlmann J."/>
        </authorList>
    </citation>
    <scope>NUCLEOTIDE SEQUENCE</scope>
</reference>
<dbReference type="Pfam" id="PF00096">
    <property type="entry name" value="zf-C2H2"/>
    <property type="match status" value="6"/>
</dbReference>
<evidence type="ECO:0000256" key="7">
    <source>
        <dbReference type="ARBA" id="ARBA00023015"/>
    </source>
</evidence>
<keyword evidence="15" id="KW-1185">Reference proteome</keyword>
<dbReference type="FunFam" id="3.30.160.60:FF:000322">
    <property type="entry name" value="GDNF-inducible zinc finger protein 1"/>
    <property type="match status" value="1"/>
</dbReference>
<dbReference type="InterPro" id="IPR013087">
    <property type="entry name" value="Znf_C2H2_type"/>
</dbReference>
<protein>
    <recommendedName>
        <fullName evidence="13">C2H2-type domain-containing protein</fullName>
    </recommendedName>
</protein>
<evidence type="ECO:0000259" key="13">
    <source>
        <dbReference type="PROSITE" id="PS50157"/>
    </source>
</evidence>
<keyword evidence="7" id="KW-0805">Transcription regulation</keyword>
<dbReference type="Proteomes" id="UP000019118">
    <property type="component" value="Unassembled WGS sequence"/>
</dbReference>
<dbReference type="InterPro" id="IPR050636">
    <property type="entry name" value="C2H2-ZF_domain-containing"/>
</dbReference>
<dbReference type="SUPFAM" id="SSF57667">
    <property type="entry name" value="beta-beta-alpha zinc fingers"/>
    <property type="match status" value="6"/>
</dbReference>
<dbReference type="InterPro" id="IPR036236">
    <property type="entry name" value="Znf_C2H2_sf"/>
</dbReference>
<dbReference type="EnsemblMetazoa" id="XM_019917920.1">
    <property type="protein sequence ID" value="XP_019773479.1"/>
    <property type="gene ID" value="LOC109546803"/>
</dbReference>
<feature type="domain" description="C2H2-type" evidence="13">
    <location>
        <begin position="423"/>
        <end position="446"/>
    </location>
</feature>
<dbReference type="FunFam" id="3.30.160.60:FF:000097">
    <property type="entry name" value="Zinc finger protein"/>
    <property type="match status" value="1"/>
</dbReference>
<feature type="region of interest" description="Disordered" evidence="12">
    <location>
        <begin position="193"/>
        <end position="216"/>
    </location>
</feature>
<dbReference type="AlphaFoldDB" id="A0AAR5QJS5"/>
<feature type="domain" description="C2H2-type" evidence="13">
    <location>
        <begin position="280"/>
        <end position="307"/>
    </location>
</feature>
<comment type="function">
    <text evidence="1">May be involved in transcriptional regulation.</text>
</comment>
<dbReference type="PROSITE" id="PS50157">
    <property type="entry name" value="ZINC_FINGER_C2H2_2"/>
    <property type="match status" value="10"/>
</dbReference>
<dbReference type="SMART" id="SM00868">
    <property type="entry name" value="zf-AD"/>
    <property type="match status" value="1"/>
</dbReference>
<evidence type="ECO:0000256" key="3">
    <source>
        <dbReference type="ARBA" id="ARBA00022723"/>
    </source>
</evidence>
<keyword evidence="3" id="KW-0479">Metal-binding</keyword>
<dbReference type="InterPro" id="IPR012934">
    <property type="entry name" value="Znf_AD"/>
</dbReference>
<dbReference type="SMART" id="SM00355">
    <property type="entry name" value="ZnF_C2H2"/>
    <property type="match status" value="10"/>
</dbReference>
<evidence type="ECO:0000256" key="2">
    <source>
        <dbReference type="ARBA" id="ARBA00004123"/>
    </source>
</evidence>
<proteinExistence type="predicted"/>
<evidence type="ECO:0000256" key="11">
    <source>
        <dbReference type="PROSITE-ProRule" id="PRU00042"/>
    </source>
</evidence>
<keyword evidence="5 11" id="KW-0863">Zinc-finger</keyword>
<feature type="domain" description="C2H2-type" evidence="13">
    <location>
        <begin position="488"/>
        <end position="511"/>
    </location>
</feature>
<evidence type="ECO:0000256" key="4">
    <source>
        <dbReference type="ARBA" id="ARBA00022737"/>
    </source>
</evidence>
<comment type="subcellular location">
    <subcellularLocation>
        <location evidence="2">Nucleus</location>
    </subcellularLocation>
</comment>
<evidence type="ECO:0000256" key="1">
    <source>
        <dbReference type="ARBA" id="ARBA00003767"/>
    </source>
</evidence>
<dbReference type="PANTHER" id="PTHR47772">
    <property type="entry name" value="ZINC FINGER PROTEIN 200"/>
    <property type="match status" value="1"/>
</dbReference>
<feature type="domain" description="C2H2-type" evidence="13">
    <location>
        <begin position="367"/>
        <end position="394"/>
    </location>
</feature>
<dbReference type="PROSITE" id="PS00028">
    <property type="entry name" value="ZINC_FINGER_C2H2_1"/>
    <property type="match status" value="10"/>
</dbReference>